<feature type="chain" id="PRO_5004977478" evidence="1">
    <location>
        <begin position="31"/>
        <end position="199"/>
    </location>
</feature>
<evidence type="ECO:0000256" key="1">
    <source>
        <dbReference type="SAM" id="SignalP"/>
    </source>
</evidence>
<feature type="domain" description="Thioredoxin-like fold" evidence="2">
    <location>
        <begin position="59"/>
        <end position="142"/>
    </location>
</feature>
<dbReference type="EMBL" id="JAME01000036">
    <property type="protein sequence ID" value="ETX27256.1"/>
    <property type="molecule type" value="Genomic_DNA"/>
</dbReference>
<protein>
    <submittedName>
        <fullName evidence="3">Thioredoxin</fullName>
    </submittedName>
</protein>
<dbReference type="SUPFAM" id="SSF52833">
    <property type="entry name" value="Thioredoxin-like"/>
    <property type="match status" value="1"/>
</dbReference>
<name>X7F582_9RHOB</name>
<dbReference type="eggNOG" id="COG2143">
    <property type="taxonomic scope" value="Bacteria"/>
</dbReference>
<comment type="caution">
    <text evidence="3">The sequence shown here is derived from an EMBL/GenBank/DDBJ whole genome shotgun (WGS) entry which is preliminary data.</text>
</comment>
<feature type="signal peptide" evidence="1">
    <location>
        <begin position="1"/>
        <end position="30"/>
    </location>
</feature>
<proteinExistence type="predicted"/>
<keyword evidence="4" id="KW-1185">Reference proteome</keyword>
<sequence>MFLRTMPHPSLRRALTGLLAVAALALPAGAAPVGDDGLHKPDWLRETFLDLREDLAEATAEGKRLMVLVEQRGCIYCKRMHEEVFPDPAVDAAIREDFFVVQINMFGDVEVVDLDGTALPEKEMVRRWGLLFTPTLMFLPEEPGDAASAAEASVATMPGAFGKHTTLNLLTYVSDKVYETDEPFQKYHARRLQEEGIIE</sequence>
<dbReference type="RefSeq" id="WP_244437647.1">
    <property type="nucleotide sequence ID" value="NZ_JAME01000036.1"/>
</dbReference>
<dbReference type="InterPro" id="IPR041737">
    <property type="entry name" value="SoxW"/>
</dbReference>
<dbReference type="CDD" id="cd02951">
    <property type="entry name" value="SoxW"/>
    <property type="match status" value="1"/>
</dbReference>
<reference evidence="3 4" key="1">
    <citation type="submission" date="2014-01" db="EMBL/GenBank/DDBJ databases">
        <title>Roseivivax isoporae LMG 25204 Genome Sequencing.</title>
        <authorList>
            <person name="Lai Q."/>
            <person name="Li G."/>
            <person name="Shao Z."/>
        </authorList>
    </citation>
    <scope>NUCLEOTIDE SEQUENCE [LARGE SCALE GENOMIC DNA]</scope>
    <source>
        <strain evidence="3 4">LMG 25204</strain>
    </source>
</reference>
<dbReference type="Pfam" id="PF13098">
    <property type="entry name" value="Thioredoxin_2"/>
    <property type="match status" value="1"/>
</dbReference>
<evidence type="ECO:0000313" key="3">
    <source>
        <dbReference type="EMBL" id="ETX27256.1"/>
    </source>
</evidence>
<dbReference type="InterPro" id="IPR012336">
    <property type="entry name" value="Thioredoxin-like_fold"/>
</dbReference>
<evidence type="ECO:0000259" key="2">
    <source>
        <dbReference type="Pfam" id="PF13098"/>
    </source>
</evidence>
<dbReference type="Gene3D" id="3.40.30.10">
    <property type="entry name" value="Glutaredoxin"/>
    <property type="match status" value="1"/>
</dbReference>
<accession>X7F582</accession>
<dbReference type="AlphaFoldDB" id="X7F582"/>
<organism evidence="3 4">
    <name type="scientific">Roseivivax isoporae LMG 25204</name>
    <dbReference type="NCBI Taxonomy" id="1449351"/>
    <lineage>
        <taxon>Bacteria</taxon>
        <taxon>Pseudomonadati</taxon>
        <taxon>Pseudomonadota</taxon>
        <taxon>Alphaproteobacteria</taxon>
        <taxon>Rhodobacterales</taxon>
        <taxon>Roseobacteraceae</taxon>
        <taxon>Roseivivax</taxon>
    </lineage>
</organism>
<keyword evidence="1" id="KW-0732">Signal</keyword>
<dbReference type="PATRIC" id="fig|1449351.3.peg.3819"/>
<dbReference type="Proteomes" id="UP000023430">
    <property type="component" value="Unassembled WGS sequence"/>
</dbReference>
<gene>
    <name evidence="3" type="ORF">RISW2_14750</name>
</gene>
<dbReference type="STRING" id="1449351.RISW2_14750"/>
<evidence type="ECO:0000313" key="4">
    <source>
        <dbReference type="Proteomes" id="UP000023430"/>
    </source>
</evidence>
<dbReference type="InterPro" id="IPR036249">
    <property type="entry name" value="Thioredoxin-like_sf"/>
</dbReference>